<proteinExistence type="evidence at transcript level"/>
<keyword evidence="1" id="KW-0732">Signal</keyword>
<evidence type="ECO:0000256" key="1">
    <source>
        <dbReference type="SAM" id="SignalP"/>
    </source>
</evidence>
<organism evidence="2">
    <name type="scientific">Ixodes ricinus</name>
    <name type="common">Common tick</name>
    <name type="synonym">Acarus ricinus</name>
    <dbReference type="NCBI Taxonomy" id="34613"/>
    <lineage>
        <taxon>Eukaryota</taxon>
        <taxon>Metazoa</taxon>
        <taxon>Ecdysozoa</taxon>
        <taxon>Arthropoda</taxon>
        <taxon>Chelicerata</taxon>
        <taxon>Arachnida</taxon>
        <taxon>Acari</taxon>
        <taxon>Parasitiformes</taxon>
        <taxon>Ixodida</taxon>
        <taxon>Ixodoidea</taxon>
        <taxon>Ixodidae</taxon>
        <taxon>Ixodinae</taxon>
        <taxon>Ixodes</taxon>
    </lineage>
</organism>
<accession>A0A0K8RDJ2</accession>
<reference evidence="2" key="1">
    <citation type="submission" date="2012-12" db="EMBL/GenBank/DDBJ databases">
        <title>Identification and characterization of a phenylalanine ammonia-lyase gene family in Isatis indigotica Fort.</title>
        <authorList>
            <person name="Liu Q."/>
            <person name="Chen J."/>
            <person name="Zhou X."/>
            <person name="Di P."/>
            <person name="Xiao Y."/>
            <person name="Xuan H."/>
            <person name="Zhang L."/>
            <person name="Chen W."/>
        </authorList>
    </citation>
    <scope>NUCLEOTIDE SEQUENCE</scope>
    <source>
        <tissue evidence="2">Salivary gland</tissue>
    </source>
</reference>
<protein>
    <submittedName>
        <fullName evidence="2">Putative ixostatin</fullName>
    </submittedName>
</protein>
<name>A0A0K8RDJ2_IXORI</name>
<evidence type="ECO:0000313" key="2">
    <source>
        <dbReference type="EMBL" id="JAA68564.1"/>
    </source>
</evidence>
<dbReference type="EMBL" id="GADI01005244">
    <property type="protein sequence ID" value="JAA68564.1"/>
    <property type="molecule type" value="mRNA"/>
</dbReference>
<dbReference type="AlphaFoldDB" id="A0A0K8RDJ2"/>
<feature type="chain" id="PRO_5005517003" evidence="1">
    <location>
        <begin position="20"/>
        <end position="118"/>
    </location>
</feature>
<sequence length="118" mass="13085">MMPTIVFLVLAMLPVTCLMETTNVPHGCIKVNFPSFVNTGTATLGKTLGFYCKLFYSKMHLSGTWIGINGQDKICTVCCIRQDTEGNLHYNLTVAPRTYPCLNGKCNSKGKCIKKKRT</sequence>
<feature type="signal peptide" evidence="1">
    <location>
        <begin position="1"/>
        <end position="19"/>
    </location>
</feature>